<dbReference type="Proteomes" id="UP000660380">
    <property type="component" value="Unassembled WGS sequence"/>
</dbReference>
<accession>A0ABR8H2G0</accession>
<sequence length="54" mass="5991">MINQHLETAMLPPKPEVTATILPSEDAHSNAIAELQEFIALRPNALQEGRRHSC</sequence>
<protein>
    <submittedName>
        <fullName evidence="1">Uncharacterized protein</fullName>
    </submittedName>
</protein>
<dbReference type="EMBL" id="JACJTA010000182">
    <property type="protein sequence ID" value="MBD2609622.1"/>
    <property type="molecule type" value="Genomic_DNA"/>
</dbReference>
<dbReference type="RefSeq" id="WP_186227754.1">
    <property type="nucleotide sequence ID" value="NZ_JACJTA010000182.1"/>
</dbReference>
<comment type="caution">
    <text evidence="1">The sequence shown here is derived from an EMBL/GenBank/DDBJ whole genome shotgun (WGS) entry which is preliminary data.</text>
</comment>
<organism evidence="1 2">
    <name type="scientific">Scytonema hofmannii FACHB-248</name>
    <dbReference type="NCBI Taxonomy" id="1842502"/>
    <lineage>
        <taxon>Bacteria</taxon>
        <taxon>Bacillati</taxon>
        <taxon>Cyanobacteriota</taxon>
        <taxon>Cyanophyceae</taxon>
        <taxon>Nostocales</taxon>
        <taxon>Scytonemataceae</taxon>
        <taxon>Scytonema</taxon>
    </lineage>
</organism>
<gene>
    <name evidence="1" type="ORF">H6G81_35335</name>
</gene>
<name>A0ABR8H2G0_9CYAN</name>
<evidence type="ECO:0000313" key="1">
    <source>
        <dbReference type="EMBL" id="MBD2609622.1"/>
    </source>
</evidence>
<reference evidence="1 2" key="1">
    <citation type="journal article" date="2020" name="ISME J.">
        <title>Comparative genomics reveals insights into cyanobacterial evolution and habitat adaptation.</title>
        <authorList>
            <person name="Chen M.Y."/>
            <person name="Teng W.K."/>
            <person name="Zhao L."/>
            <person name="Hu C.X."/>
            <person name="Zhou Y.K."/>
            <person name="Han B.P."/>
            <person name="Song L.R."/>
            <person name="Shu W.S."/>
        </authorList>
    </citation>
    <scope>NUCLEOTIDE SEQUENCE [LARGE SCALE GENOMIC DNA]</scope>
    <source>
        <strain evidence="1 2">FACHB-248</strain>
    </source>
</reference>
<keyword evidence="2" id="KW-1185">Reference proteome</keyword>
<proteinExistence type="predicted"/>
<evidence type="ECO:0000313" key="2">
    <source>
        <dbReference type="Proteomes" id="UP000660380"/>
    </source>
</evidence>